<gene>
    <name evidence="1" type="ORF">O0V09_14940</name>
</gene>
<name>A0A9J6RQ80_9GAMM</name>
<dbReference type="Proteomes" id="UP001069090">
    <property type="component" value="Unassembled WGS sequence"/>
</dbReference>
<keyword evidence="2" id="KW-1185">Reference proteome</keyword>
<comment type="caution">
    <text evidence="1">The sequence shown here is derived from an EMBL/GenBank/DDBJ whole genome shotgun (WGS) entry which is preliminary data.</text>
</comment>
<protein>
    <submittedName>
        <fullName evidence="1">Uncharacterized protein</fullName>
    </submittedName>
</protein>
<evidence type="ECO:0000313" key="1">
    <source>
        <dbReference type="EMBL" id="MCZ0866506.1"/>
    </source>
</evidence>
<reference evidence="1 2" key="1">
    <citation type="submission" date="2022-12" db="EMBL/GenBank/DDBJ databases">
        <title>Dasania phycosphaerae sp. nov., isolated from particulate material of the south coast of Korea.</title>
        <authorList>
            <person name="Jiang Y."/>
        </authorList>
    </citation>
    <scope>NUCLEOTIDE SEQUENCE [LARGE SCALE GENOMIC DNA]</scope>
    <source>
        <strain evidence="1 2">GY-19</strain>
    </source>
</reference>
<organism evidence="1 2">
    <name type="scientific">Dasania phycosphaerae</name>
    <dbReference type="NCBI Taxonomy" id="2950436"/>
    <lineage>
        <taxon>Bacteria</taxon>
        <taxon>Pseudomonadati</taxon>
        <taxon>Pseudomonadota</taxon>
        <taxon>Gammaproteobacteria</taxon>
        <taxon>Cellvibrionales</taxon>
        <taxon>Spongiibacteraceae</taxon>
        <taxon>Dasania</taxon>
    </lineage>
</organism>
<sequence>MAMAEYIAQPPGVGSRRQLSDIEKDHIVCLLRAVERLPILSQHAVDGVETKVSYEVLCRCLEGIHKNHLELSKYATAVLSEEGKDEKSI</sequence>
<dbReference type="RefSeq" id="WP_268905178.1">
    <property type="nucleotide sequence ID" value="NZ_JAPTGG010000013.1"/>
</dbReference>
<evidence type="ECO:0000313" key="2">
    <source>
        <dbReference type="Proteomes" id="UP001069090"/>
    </source>
</evidence>
<accession>A0A9J6RQ80</accession>
<proteinExistence type="predicted"/>
<dbReference type="EMBL" id="JAPTGG010000013">
    <property type="protein sequence ID" value="MCZ0866506.1"/>
    <property type="molecule type" value="Genomic_DNA"/>
</dbReference>
<dbReference type="AlphaFoldDB" id="A0A9J6RQ80"/>